<dbReference type="SUPFAM" id="SSF48452">
    <property type="entry name" value="TPR-like"/>
    <property type="match status" value="2"/>
</dbReference>
<gene>
    <name evidence="2" type="ORF">EJA03_08695</name>
</gene>
<dbReference type="RefSeq" id="WP_125320844.1">
    <property type="nucleotide sequence ID" value="NZ_AP024889.1"/>
</dbReference>
<dbReference type="InterPro" id="IPR011990">
    <property type="entry name" value="TPR-like_helical_dom_sf"/>
</dbReference>
<dbReference type="OrthoDB" id="5592888at2"/>
<dbReference type="Gene3D" id="1.25.40.10">
    <property type="entry name" value="Tetratricopeptide repeat domain"/>
    <property type="match status" value="2"/>
</dbReference>
<reference evidence="2 3" key="1">
    <citation type="submission" date="2018-12" db="EMBL/GenBank/DDBJ databases">
        <title>Genomic taxonomy of the Vibrionaceae family.</title>
        <authorList>
            <person name="Gomez-Gil B."/>
            <person name="Enciso-Ibarra K."/>
        </authorList>
    </citation>
    <scope>NUCLEOTIDE SEQUENCE [LARGE SCALE GENOMIC DNA]</scope>
    <source>
        <strain evidence="2 3">CAIM 594</strain>
    </source>
</reference>
<feature type="chain" id="PRO_5018588388" evidence="1">
    <location>
        <begin position="20"/>
        <end position="391"/>
    </location>
</feature>
<dbReference type="Proteomes" id="UP000269041">
    <property type="component" value="Unassembled WGS sequence"/>
</dbReference>
<evidence type="ECO:0000256" key="1">
    <source>
        <dbReference type="SAM" id="SignalP"/>
    </source>
</evidence>
<evidence type="ECO:0000313" key="2">
    <source>
        <dbReference type="EMBL" id="RSD31488.1"/>
    </source>
</evidence>
<dbReference type="AlphaFoldDB" id="A0A3R9EH69"/>
<name>A0A3R9EH69_9VIBR</name>
<sequence length="391" mass="44895">MIKQFALIAMFLFSSLAVARDLSHYTAGRLQQANQLAQNDKLKQAIEVLRETETSFDYDKAFVARVMAVFYWQEGKTKQAIEQMRYAVASGLLQDEQAWVSQRMLADLYLTERDFTQALKHYYQLVKVVPPTQQKVDIWLRIAQSHYQLEQWRDVIVATDRYLSADSNDRLQPLSLKLGAQLALKFSHDAIGTLGQLIAIEPNKLQWWRQLFVLQIQIGQGKQALGTLSLAKLKGLPISQYDRRILAQLYSKQGIPEKAAIEISELEEAQTDIKLLVEQATYWQLAKEWDSAISVWKKAARIEPKYNWNLAQLLVQQGHYKASISALDKIEDNKADVALVKTRAFYKLNQLDKALYQAKQSDSFEPSIQAKNWIRFLSQIRASSNHDRTAA</sequence>
<evidence type="ECO:0000313" key="3">
    <source>
        <dbReference type="Proteomes" id="UP000269041"/>
    </source>
</evidence>
<organism evidence="2 3">
    <name type="scientific">Vibrio pectenicida</name>
    <dbReference type="NCBI Taxonomy" id="62763"/>
    <lineage>
        <taxon>Bacteria</taxon>
        <taxon>Pseudomonadati</taxon>
        <taxon>Pseudomonadota</taxon>
        <taxon>Gammaproteobacteria</taxon>
        <taxon>Vibrionales</taxon>
        <taxon>Vibrionaceae</taxon>
        <taxon>Vibrio</taxon>
    </lineage>
</organism>
<dbReference type="EMBL" id="RSFA01000030">
    <property type="protein sequence ID" value="RSD31488.1"/>
    <property type="molecule type" value="Genomic_DNA"/>
</dbReference>
<proteinExistence type="predicted"/>
<keyword evidence="3" id="KW-1185">Reference proteome</keyword>
<protein>
    <submittedName>
        <fullName evidence="2">Tetratricopeptide repeat protein</fullName>
    </submittedName>
</protein>
<feature type="signal peptide" evidence="1">
    <location>
        <begin position="1"/>
        <end position="19"/>
    </location>
</feature>
<keyword evidence="1" id="KW-0732">Signal</keyword>
<comment type="caution">
    <text evidence="2">The sequence shown here is derived from an EMBL/GenBank/DDBJ whole genome shotgun (WGS) entry which is preliminary data.</text>
</comment>
<dbReference type="SMART" id="SM00028">
    <property type="entry name" value="TPR"/>
    <property type="match status" value="3"/>
</dbReference>
<accession>A0A3R9EH69</accession>
<dbReference type="InterPro" id="IPR019734">
    <property type="entry name" value="TPR_rpt"/>
</dbReference>